<protein>
    <recommendedName>
        <fullName evidence="4">Secreted protein</fullName>
    </recommendedName>
</protein>
<name>A0A9P6N8Y0_9BASI</name>
<dbReference type="Proteomes" id="UP000886653">
    <property type="component" value="Unassembled WGS sequence"/>
</dbReference>
<dbReference type="AlphaFoldDB" id="A0A9P6N8Y0"/>
<sequence length="106" mass="11695">MLVKIALLFTILIHTTYIIKAEIGSYPICWGTKIQGYMNPINQELMGYATEKSDRMVWGTNCSCLPVLGGSADMYLHCHWGSVLENAEGVPPYVCGGMNLDDCSVM</sequence>
<keyword evidence="1" id="KW-0732">Signal</keyword>
<evidence type="ECO:0000313" key="2">
    <source>
        <dbReference type="EMBL" id="KAG0142140.1"/>
    </source>
</evidence>
<keyword evidence="3" id="KW-1185">Reference proteome</keyword>
<feature type="signal peptide" evidence="1">
    <location>
        <begin position="1"/>
        <end position="21"/>
    </location>
</feature>
<reference evidence="2" key="1">
    <citation type="submission" date="2013-11" db="EMBL/GenBank/DDBJ databases">
        <title>Genome sequence of the fusiform rust pathogen reveals effectors for host alternation and coevolution with pine.</title>
        <authorList>
            <consortium name="DOE Joint Genome Institute"/>
            <person name="Smith K."/>
            <person name="Pendleton A."/>
            <person name="Kubisiak T."/>
            <person name="Anderson C."/>
            <person name="Salamov A."/>
            <person name="Aerts A."/>
            <person name="Riley R."/>
            <person name="Clum A."/>
            <person name="Lindquist E."/>
            <person name="Ence D."/>
            <person name="Campbell M."/>
            <person name="Kronenberg Z."/>
            <person name="Feau N."/>
            <person name="Dhillon B."/>
            <person name="Hamelin R."/>
            <person name="Burleigh J."/>
            <person name="Smith J."/>
            <person name="Yandell M."/>
            <person name="Nelson C."/>
            <person name="Grigoriev I."/>
            <person name="Davis J."/>
        </authorList>
    </citation>
    <scope>NUCLEOTIDE SEQUENCE</scope>
    <source>
        <strain evidence="2">G11</strain>
    </source>
</reference>
<proteinExistence type="predicted"/>
<organism evidence="2 3">
    <name type="scientific">Cronartium quercuum f. sp. fusiforme G11</name>
    <dbReference type="NCBI Taxonomy" id="708437"/>
    <lineage>
        <taxon>Eukaryota</taxon>
        <taxon>Fungi</taxon>
        <taxon>Dikarya</taxon>
        <taxon>Basidiomycota</taxon>
        <taxon>Pucciniomycotina</taxon>
        <taxon>Pucciniomycetes</taxon>
        <taxon>Pucciniales</taxon>
        <taxon>Coleosporiaceae</taxon>
        <taxon>Cronartium</taxon>
    </lineage>
</organism>
<evidence type="ECO:0000256" key="1">
    <source>
        <dbReference type="SAM" id="SignalP"/>
    </source>
</evidence>
<evidence type="ECO:0000313" key="3">
    <source>
        <dbReference type="Proteomes" id="UP000886653"/>
    </source>
</evidence>
<accession>A0A9P6N8Y0</accession>
<evidence type="ECO:0008006" key="4">
    <source>
        <dbReference type="Google" id="ProtNLM"/>
    </source>
</evidence>
<comment type="caution">
    <text evidence="2">The sequence shown here is derived from an EMBL/GenBank/DDBJ whole genome shotgun (WGS) entry which is preliminary data.</text>
</comment>
<dbReference type="EMBL" id="MU167359">
    <property type="protein sequence ID" value="KAG0142140.1"/>
    <property type="molecule type" value="Genomic_DNA"/>
</dbReference>
<gene>
    <name evidence="2" type="ORF">CROQUDRAFT_673724</name>
</gene>
<feature type="chain" id="PRO_5040266773" description="Secreted protein" evidence="1">
    <location>
        <begin position="22"/>
        <end position="106"/>
    </location>
</feature>